<evidence type="ECO:0000256" key="3">
    <source>
        <dbReference type="ARBA" id="ARBA00022827"/>
    </source>
</evidence>
<reference evidence="7" key="1">
    <citation type="submission" date="2022-06" db="EMBL/GenBank/DDBJ databases">
        <title>Sneathiella actinostolidae sp. nov., isolated from a sea anemonein the Western Pacific Ocean.</title>
        <authorList>
            <person name="Wei M.J."/>
        </authorList>
    </citation>
    <scope>NUCLEOTIDE SEQUENCE</scope>
    <source>
        <strain evidence="7">PHK-P5</strain>
    </source>
</reference>
<evidence type="ECO:0000256" key="2">
    <source>
        <dbReference type="ARBA" id="ARBA00022630"/>
    </source>
</evidence>
<dbReference type="PANTHER" id="PTHR46056">
    <property type="entry name" value="LONG-CHAIN-ALCOHOL OXIDASE"/>
    <property type="match status" value="1"/>
</dbReference>
<evidence type="ECO:0000256" key="1">
    <source>
        <dbReference type="ARBA" id="ARBA00010790"/>
    </source>
</evidence>
<dbReference type="Pfam" id="PF13450">
    <property type="entry name" value="NAD_binding_8"/>
    <property type="match status" value="1"/>
</dbReference>
<dbReference type="InterPro" id="IPR000172">
    <property type="entry name" value="GMC_OxRdtase_N"/>
</dbReference>
<dbReference type="Pfam" id="PF00732">
    <property type="entry name" value="GMC_oxred_N"/>
    <property type="match status" value="1"/>
</dbReference>
<dbReference type="EMBL" id="CP098747">
    <property type="protein sequence ID" value="USG61573.1"/>
    <property type="molecule type" value="Genomic_DNA"/>
</dbReference>
<dbReference type="Pfam" id="PF05199">
    <property type="entry name" value="GMC_oxred_C"/>
    <property type="match status" value="1"/>
</dbReference>
<organism evidence="7 8">
    <name type="scientific">Sneathiella marina</name>
    <dbReference type="NCBI Taxonomy" id="2950108"/>
    <lineage>
        <taxon>Bacteria</taxon>
        <taxon>Pseudomonadati</taxon>
        <taxon>Pseudomonadota</taxon>
        <taxon>Alphaproteobacteria</taxon>
        <taxon>Sneathiellales</taxon>
        <taxon>Sneathiellaceae</taxon>
        <taxon>Sneathiella</taxon>
    </lineage>
</organism>
<dbReference type="Gene3D" id="3.50.50.60">
    <property type="entry name" value="FAD/NAD(P)-binding domain"/>
    <property type="match status" value="2"/>
</dbReference>
<accession>A0ABY4W314</accession>
<dbReference type="SUPFAM" id="SSF51905">
    <property type="entry name" value="FAD/NAD(P)-binding domain"/>
    <property type="match status" value="1"/>
</dbReference>
<evidence type="ECO:0000313" key="7">
    <source>
        <dbReference type="EMBL" id="USG61573.1"/>
    </source>
</evidence>
<dbReference type="Proteomes" id="UP001056291">
    <property type="component" value="Chromosome"/>
</dbReference>
<evidence type="ECO:0000313" key="8">
    <source>
        <dbReference type="Proteomes" id="UP001056291"/>
    </source>
</evidence>
<evidence type="ECO:0000259" key="6">
    <source>
        <dbReference type="Pfam" id="PF05199"/>
    </source>
</evidence>
<comment type="similarity">
    <text evidence="1">Belongs to the GMC oxidoreductase family.</text>
</comment>
<dbReference type="InterPro" id="IPR007867">
    <property type="entry name" value="GMC_OxRtase_C"/>
</dbReference>
<keyword evidence="8" id="KW-1185">Reference proteome</keyword>
<dbReference type="PANTHER" id="PTHR46056:SF12">
    <property type="entry name" value="LONG-CHAIN-ALCOHOL OXIDASE"/>
    <property type="match status" value="1"/>
</dbReference>
<evidence type="ECO:0000256" key="4">
    <source>
        <dbReference type="ARBA" id="ARBA00023002"/>
    </source>
</evidence>
<name>A0ABY4W314_9PROT</name>
<dbReference type="InterPro" id="IPR036188">
    <property type="entry name" value="FAD/NAD-bd_sf"/>
</dbReference>
<proteinExistence type="inferred from homology"/>
<gene>
    <name evidence="7" type="ORF">NBZ79_01105</name>
</gene>
<keyword evidence="2" id="KW-0285">Flavoprotein</keyword>
<sequence>MNEVVDILIIGGGPSGAAIAWSLAETKMRILCLEQGEWPNSDQFPSTGMDWEGRQQSDFSINPNVRKNSADYPINDDDSPIKIANFNGVGGGTVLYAGHFPRLLPSDFRVRSLDGVAEDWPITYKSLEPFYAHNDRIMGISGLAGDPAYPAKDQILPPVPMGKTGRMFGKAMNKLGWHWWPSDAAILTEEYEGRAPCINLGQCLSGCAQGAKGTADLAYWPEAVRARVEVRTGCRVSRIDTREDGMASGAYYFDKDGNEVFQPAEIVVVACNGIGTPRLLLNSASEKFPNGLANSSGLVGKNLMLHPYAKIWGQVDEELDGHKGPPVCLWSMQFYETDKNRGFDRGYSYQFVRGQGPARTAIDGLSAGQIPWGQDHHQAFRNAFGRSAGLVSICEDLPELTNTVTLDPEMTDGNGIPAPKITYRISENTQQMLDHSIARGTEILEAAGARNITSQSPLPYAGWHLLGTARMGTDPQKSVVNEWGRSHDIKNLFIADGSVFVTSGGVNPTSTIQAISLYVADQIKTRIYDLFD</sequence>
<dbReference type="SUPFAM" id="SSF54373">
    <property type="entry name" value="FAD-linked reductases, C-terminal domain"/>
    <property type="match status" value="1"/>
</dbReference>
<keyword evidence="4" id="KW-0560">Oxidoreductase</keyword>
<protein>
    <submittedName>
        <fullName evidence="7">GMC family oxidoreductase</fullName>
    </submittedName>
</protein>
<evidence type="ECO:0000259" key="5">
    <source>
        <dbReference type="Pfam" id="PF00732"/>
    </source>
</evidence>
<keyword evidence="3" id="KW-0274">FAD</keyword>
<dbReference type="RefSeq" id="WP_251934680.1">
    <property type="nucleotide sequence ID" value="NZ_CP098747.1"/>
</dbReference>
<feature type="domain" description="Glucose-methanol-choline oxidoreductase N-terminal" evidence="5">
    <location>
        <begin position="170"/>
        <end position="307"/>
    </location>
</feature>
<feature type="domain" description="Glucose-methanol-choline oxidoreductase C-terminal" evidence="6">
    <location>
        <begin position="398"/>
        <end position="515"/>
    </location>
</feature>